<evidence type="ECO:0008006" key="4">
    <source>
        <dbReference type="Google" id="ProtNLM"/>
    </source>
</evidence>
<sequence length="69" mass="7726">MPRDRYGEPIEPTETGTDVLHDPRCANGWIDYDRAVPCLTCKPHLAHIVRRRHGRSPPNSAHPTSTATP</sequence>
<feature type="region of interest" description="Disordered" evidence="1">
    <location>
        <begin position="50"/>
        <end position="69"/>
    </location>
</feature>
<keyword evidence="3" id="KW-1185">Reference proteome</keyword>
<organism evidence="2 3">
    <name type="scientific">Lentzea flava</name>
    <dbReference type="NCBI Taxonomy" id="103732"/>
    <lineage>
        <taxon>Bacteria</taxon>
        <taxon>Bacillati</taxon>
        <taxon>Actinomycetota</taxon>
        <taxon>Actinomycetes</taxon>
        <taxon>Pseudonocardiales</taxon>
        <taxon>Pseudonocardiaceae</taxon>
        <taxon>Lentzea</taxon>
    </lineage>
</organism>
<evidence type="ECO:0000256" key="1">
    <source>
        <dbReference type="SAM" id="MobiDB-lite"/>
    </source>
</evidence>
<dbReference type="EMBL" id="BMRE01000035">
    <property type="protein sequence ID" value="GGU61725.1"/>
    <property type="molecule type" value="Genomic_DNA"/>
</dbReference>
<reference evidence="3" key="1">
    <citation type="journal article" date="2019" name="Int. J. Syst. Evol. Microbiol.">
        <title>The Global Catalogue of Microorganisms (GCM) 10K type strain sequencing project: providing services to taxonomists for standard genome sequencing and annotation.</title>
        <authorList>
            <consortium name="The Broad Institute Genomics Platform"/>
            <consortium name="The Broad Institute Genome Sequencing Center for Infectious Disease"/>
            <person name="Wu L."/>
            <person name="Ma J."/>
        </authorList>
    </citation>
    <scope>NUCLEOTIDE SEQUENCE [LARGE SCALE GENOMIC DNA]</scope>
    <source>
        <strain evidence="3">JCM 3296</strain>
    </source>
</reference>
<proteinExistence type="predicted"/>
<name>A0ABQ2V172_9PSEU</name>
<dbReference type="RefSeq" id="WP_189257327.1">
    <property type="nucleotide sequence ID" value="NZ_BMRE01000035.1"/>
</dbReference>
<evidence type="ECO:0000313" key="3">
    <source>
        <dbReference type="Proteomes" id="UP000649573"/>
    </source>
</evidence>
<dbReference type="Proteomes" id="UP000649573">
    <property type="component" value="Unassembled WGS sequence"/>
</dbReference>
<protein>
    <recommendedName>
        <fullName evidence="4">Zinc-finger</fullName>
    </recommendedName>
</protein>
<comment type="caution">
    <text evidence="2">The sequence shown here is derived from an EMBL/GenBank/DDBJ whole genome shotgun (WGS) entry which is preliminary data.</text>
</comment>
<accession>A0ABQ2V172</accession>
<feature type="compositionally biased region" description="Polar residues" evidence="1">
    <location>
        <begin position="57"/>
        <end position="69"/>
    </location>
</feature>
<gene>
    <name evidence="2" type="ORF">GCM10010178_62380</name>
</gene>
<evidence type="ECO:0000313" key="2">
    <source>
        <dbReference type="EMBL" id="GGU61725.1"/>
    </source>
</evidence>